<dbReference type="AlphaFoldDB" id="A0A9W9Y8F8"/>
<protein>
    <submittedName>
        <fullName evidence="5">RNA polymerase II associated protein 1</fullName>
    </submittedName>
</protein>
<evidence type="ECO:0000313" key="5">
    <source>
        <dbReference type="EMBL" id="KAJ7323462.1"/>
    </source>
</evidence>
<evidence type="ECO:0000256" key="1">
    <source>
        <dbReference type="ARBA" id="ARBA00009953"/>
    </source>
</evidence>
<feature type="compositionally biased region" description="Basic and acidic residues" evidence="2">
    <location>
        <begin position="274"/>
        <end position="285"/>
    </location>
</feature>
<dbReference type="InterPro" id="IPR013929">
    <property type="entry name" value="RPAP1_C"/>
</dbReference>
<feature type="domain" description="RPAP1 N-terminal" evidence="4">
    <location>
        <begin position="220"/>
        <end position="262"/>
    </location>
</feature>
<feature type="region of interest" description="Disordered" evidence="2">
    <location>
        <begin position="258"/>
        <end position="292"/>
    </location>
</feature>
<dbReference type="GO" id="GO:0006366">
    <property type="term" value="P:transcription by RNA polymerase II"/>
    <property type="evidence" value="ECO:0007669"/>
    <property type="project" value="InterPro"/>
</dbReference>
<accession>A0A9W9Y8F8</accession>
<organism evidence="5 6">
    <name type="scientific">Desmophyllum pertusum</name>
    <dbReference type="NCBI Taxonomy" id="174260"/>
    <lineage>
        <taxon>Eukaryota</taxon>
        <taxon>Metazoa</taxon>
        <taxon>Cnidaria</taxon>
        <taxon>Anthozoa</taxon>
        <taxon>Hexacorallia</taxon>
        <taxon>Scleractinia</taxon>
        <taxon>Caryophylliina</taxon>
        <taxon>Caryophylliidae</taxon>
        <taxon>Desmophyllum</taxon>
    </lineage>
</organism>
<name>A0A9W9Y8F8_9CNID</name>
<comment type="similarity">
    <text evidence="1">Belongs to the RPAP1 family.</text>
</comment>
<evidence type="ECO:0000259" key="3">
    <source>
        <dbReference type="Pfam" id="PF08620"/>
    </source>
</evidence>
<dbReference type="InterPro" id="IPR039913">
    <property type="entry name" value="RPAP1/Rba50"/>
</dbReference>
<comment type="caution">
    <text evidence="5">The sequence shown here is derived from an EMBL/GenBank/DDBJ whole genome shotgun (WGS) entry which is preliminary data.</text>
</comment>
<evidence type="ECO:0000259" key="4">
    <source>
        <dbReference type="Pfam" id="PF08621"/>
    </source>
</evidence>
<evidence type="ECO:0000313" key="6">
    <source>
        <dbReference type="Proteomes" id="UP001163046"/>
    </source>
</evidence>
<dbReference type="InterPro" id="IPR013930">
    <property type="entry name" value="RPAP1_N"/>
</dbReference>
<dbReference type="PANTHER" id="PTHR21483:SF18">
    <property type="entry name" value="RNA POLYMERASE II-ASSOCIATED PROTEIN 1"/>
    <property type="match status" value="1"/>
</dbReference>
<dbReference type="Pfam" id="PF08621">
    <property type="entry name" value="RPAP1_N"/>
    <property type="match status" value="1"/>
</dbReference>
<proteinExistence type="inferred from homology"/>
<feature type="compositionally biased region" description="Basic and acidic residues" evidence="2">
    <location>
        <begin position="90"/>
        <end position="99"/>
    </location>
</feature>
<dbReference type="Pfam" id="PF08620">
    <property type="entry name" value="RPAP1_C"/>
    <property type="match status" value="1"/>
</dbReference>
<feature type="domain" description="RPAP1 C-terminal" evidence="3">
    <location>
        <begin position="367"/>
        <end position="430"/>
    </location>
</feature>
<dbReference type="EMBL" id="MU827813">
    <property type="protein sequence ID" value="KAJ7323462.1"/>
    <property type="molecule type" value="Genomic_DNA"/>
</dbReference>
<keyword evidence="6" id="KW-1185">Reference proteome</keyword>
<feature type="region of interest" description="Disordered" evidence="2">
    <location>
        <begin position="69"/>
        <end position="101"/>
    </location>
</feature>
<evidence type="ECO:0000256" key="2">
    <source>
        <dbReference type="SAM" id="MobiDB-lite"/>
    </source>
</evidence>
<dbReference type="OrthoDB" id="348201at2759"/>
<dbReference type="PANTHER" id="PTHR21483">
    <property type="entry name" value="RNA POLYMERASE II-ASSOCIATED PROTEIN 1"/>
    <property type="match status" value="1"/>
</dbReference>
<dbReference type="Proteomes" id="UP001163046">
    <property type="component" value="Unassembled WGS sequence"/>
</dbReference>
<gene>
    <name evidence="5" type="primary">RPAP1_2</name>
    <name evidence="5" type="ORF">OS493_031385</name>
</gene>
<sequence length="568" mass="64025">MFSRPEAEETESDLLRFQEEFLAGHLNPSAVVVRSNTHEGSPCAGDKRDSSCEAQVKRDVVALEGLPSAQSFSFSDPGFPPKKKSRFKTRRQEAHNKEQDEGDIDCAELLDIHDRHVTSVLSHIKEREIHHQSITTPQVSERGFPMALHRGNIDEQFAASGAVPFGVPKHQNDDLHNTHERRKVIKIDSSAAKFPKPSLISGKGSVQHAGESTLLKKEVEEIHNENIAKLESMTQDEIMEEQARIKSSLDPSLVAFLTSRHKRSKEMTTEGGSEEEKREDHHDTKNSSTEETCHVEKHVHFSENVEMITQENEQEMLVVEQPDEEIKIGDVQVSNKWLHMGTVESDKLEWMKDCPAPSALESKQGNQARFDFNGHLVSKTDDIPEYLGLHHHGDDPNSPGYTLEELFILARSSFLQQRVFALQVLARIIRQDQLGAFQAHLHGDVLSVLLDAGVLFLLRWSLDDTSDAVVAAAIQGFAAILVVPSDKESADKVLAFHEDKNCQLFVQLQKRKNKKQFSEDEDEEKSLTDAETIETRYCQNLYNVHTVVSTTPMRNLACNLPFLRPSKK</sequence>
<reference evidence="5" key="1">
    <citation type="submission" date="2023-01" db="EMBL/GenBank/DDBJ databases">
        <title>Genome assembly of the deep-sea coral Lophelia pertusa.</title>
        <authorList>
            <person name="Herrera S."/>
            <person name="Cordes E."/>
        </authorList>
    </citation>
    <scope>NUCLEOTIDE SEQUENCE</scope>
    <source>
        <strain evidence="5">USNM1676648</strain>
        <tissue evidence="5">Polyp</tissue>
    </source>
</reference>